<keyword evidence="3 7" id="KW-0479">Metal-binding</keyword>
<keyword evidence="5" id="KW-0560">Oxidoreductase</keyword>
<evidence type="ECO:0000256" key="6">
    <source>
        <dbReference type="ARBA" id="ARBA00023027"/>
    </source>
</evidence>
<reference evidence="9" key="1">
    <citation type="submission" date="2014-02" db="EMBL/GenBank/DDBJ databases">
        <authorList>
            <person name="Genoscope - CEA"/>
        </authorList>
    </citation>
    <scope>NUCLEOTIDE SEQUENCE</scope>
    <source>
        <strain evidence="9">LS3</strain>
    </source>
</reference>
<dbReference type="GO" id="GO:0003939">
    <property type="term" value="F:L-iditol 2-dehydrogenase (NAD+) activity"/>
    <property type="evidence" value="ECO:0007669"/>
    <property type="project" value="TreeGrafter"/>
</dbReference>
<dbReference type="PANTHER" id="PTHR43161">
    <property type="entry name" value="SORBITOL DEHYDROGENASE"/>
    <property type="match status" value="1"/>
</dbReference>
<sequence length="361" mass="39283">MSNPAFVLEKIGKFTTENREVPKLENPTDVIVRVTETGICGSDVHYWKTGAIGKYVVKGPLVLGHESSGVVEQVGPKVKGLKPGDRVCMEPGVPCRFCPFCRTGNYNQCEEMSFAATPPVDGTLQKYYRIAYDYCYKLPDHVSFELGALCEPTACAVQIVHQAKVRATDKVVVFGCGPIGLLCQSVVRSYGCKTVIGVDLSDSRLAFAGDFSATGTFKPPKKEEGEDNHQYLTRVTDQMKEQFNLGLGADVILEATGAEPCMQMGIYVAAPKARFVQAGMGRDFVNFPVIQALGKEIQWTGTLRYTGEAFPEALDLLASGQIDGKRLVTHKFKFDEAEKAFETAASGKDGVIKVVIEGVPN</sequence>
<dbReference type="SUPFAM" id="SSF50129">
    <property type="entry name" value="GroES-like"/>
    <property type="match status" value="1"/>
</dbReference>
<dbReference type="PROSITE" id="PS00059">
    <property type="entry name" value="ADH_ZINC"/>
    <property type="match status" value="1"/>
</dbReference>
<evidence type="ECO:0000313" key="9">
    <source>
        <dbReference type="EMBL" id="CDP33446.1"/>
    </source>
</evidence>
<protein>
    <submittedName>
        <fullName evidence="9">ARAD1A09570p</fullName>
    </submittedName>
</protein>
<dbReference type="SUPFAM" id="SSF51735">
    <property type="entry name" value="NAD(P)-binding Rossmann-fold domains"/>
    <property type="match status" value="1"/>
</dbReference>
<dbReference type="PhylomeDB" id="A0A060T2M0"/>
<evidence type="ECO:0000256" key="4">
    <source>
        <dbReference type="ARBA" id="ARBA00022833"/>
    </source>
</evidence>
<dbReference type="InterPro" id="IPR013149">
    <property type="entry name" value="ADH-like_C"/>
</dbReference>
<evidence type="ECO:0000256" key="5">
    <source>
        <dbReference type="ARBA" id="ARBA00023002"/>
    </source>
</evidence>
<dbReference type="Gene3D" id="3.90.180.10">
    <property type="entry name" value="Medium-chain alcohol dehydrogenases, catalytic domain"/>
    <property type="match status" value="1"/>
</dbReference>
<gene>
    <name evidence="9" type="ORF">GNLVRS02_ARAD1A09570g</name>
</gene>
<dbReference type="InterPro" id="IPR013154">
    <property type="entry name" value="ADH-like_N"/>
</dbReference>
<dbReference type="SMART" id="SM00829">
    <property type="entry name" value="PKS_ER"/>
    <property type="match status" value="1"/>
</dbReference>
<name>A0A060T2M0_BLAAD</name>
<reference evidence="9" key="2">
    <citation type="submission" date="2014-06" db="EMBL/GenBank/DDBJ databases">
        <title>The complete genome of Blastobotrys (Arxula) adeninivorans LS3 - a yeast of biotechnological interest.</title>
        <authorList>
            <person name="Kunze G."/>
            <person name="Gaillardin C."/>
            <person name="Czernicka M."/>
            <person name="Durrens P."/>
            <person name="Martin T."/>
            <person name="Boer E."/>
            <person name="Gabaldon T."/>
            <person name="Cruz J."/>
            <person name="Talla E."/>
            <person name="Marck C."/>
            <person name="Goffeau A."/>
            <person name="Barbe V."/>
            <person name="Baret P."/>
            <person name="Baronian K."/>
            <person name="Beier S."/>
            <person name="Bleykasten C."/>
            <person name="Bode R."/>
            <person name="Casaregola S."/>
            <person name="Despons L."/>
            <person name="Fairhead C."/>
            <person name="Giersberg M."/>
            <person name="Gierski P."/>
            <person name="Hahnel U."/>
            <person name="Hartmann A."/>
            <person name="Jankowska D."/>
            <person name="Jubin C."/>
            <person name="Jung P."/>
            <person name="Lafontaine I."/>
            <person name="Leh-Louis V."/>
            <person name="Lemaire M."/>
            <person name="Marcet-Houben M."/>
            <person name="Mascher M."/>
            <person name="Morel G."/>
            <person name="Richard G.-F."/>
            <person name="Riechen J."/>
            <person name="Sacerdot C."/>
            <person name="Sarkar A."/>
            <person name="Savel G."/>
            <person name="Schacherer J."/>
            <person name="Sherman D."/>
            <person name="Straub M.-L."/>
            <person name="Stein N."/>
            <person name="Thierry A."/>
            <person name="Trautwein-Schult A."/>
            <person name="Westhof E."/>
            <person name="Worch S."/>
            <person name="Dujon B."/>
            <person name="Souciet J.-L."/>
            <person name="Wincker P."/>
            <person name="Scholz U."/>
            <person name="Neuveglise N."/>
        </authorList>
    </citation>
    <scope>NUCLEOTIDE SEQUENCE</scope>
    <source>
        <strain evidence="9">LS3</strain>
    </source>
</reference>
<comment type="cofactor">
    <cofactor evidence="1 7">
        <name>Zn(2+)</name>
        <dbReference type="ChEBI" id="CHEBI:29105"/>
    </cofactor>
</comment>
<dbReference type="CDD" id="cd05285">
    <property type="entry name" value="sorbitol_DH"/>
    <property type="match status" value="1"/>
</dbReference>
<proteinExistence type="inferred from homology"/>
<dbReference type="FunFam" id="3.40.50.720:FF:000068">
    <property type="entry name" value="Sorbitol dehydrogenase"/>
    <property type="match status" value="1"/>
</dbReference>
<comment type="similarity">
    <text evidence="2 7">Belongs to the zinc-containing alcohol dehydrogenase family.</text>
</comment>
<dbReference type="GO" id="GO:0008270">
    <property type="term" value="F:zinc ion binding"/>
    <property type="evidence" value="ECO:0007669"/>
    <property type="project" value="InterPro"/>
</dbReference>
<evidence type="ECO:0000259" key="8">
    <source>
        <dbReference type="SMART" id="SM00829"/>
    </source>
</evidence>
<feature type="domain" description="Enoyl reductase (ER)" evidence="8">
    <location>
        <begin position="12"/>
        <end position="356"/>
    </location>
</feature>
<evidence type="ECO:0000256" key="1">
    <source>
        <dbReference type="ARBA" id="ARBA00001947"/>
    </source>
</evidence>
<dbReference type="Pfam" id="PF08240">
    <property type="entry name" value="ADH_N"/>
    <property type="match status" value="1"/>
</dbReference>
<dbReference type="InterPro" id="IPR045306">
    <property type="entry name" value="SDH-like"/>
</dbReference>
<dbReference type="InterPro" id="IPR020843">
    <property type="entry name" value="ER"/>
</dbReference>
<evidence type="ECO:0000256" key="2">
    <source>
        <dbReference type="ARBA" id="ARBA00008072"/>
    </source>
</evidence>
<dbReference type="AlphaFoldDB" id="A0A060T2M0"/>
<evidence type="ECO:0000256" key="7">
    <source>
        <dbReference type="RuleBase" id="RU361277"/>
    </source>
</evidence>
<dbReference type="EMBL" id="HG937691">
    <property type="protein sequence ID" value="CDP33446.1"/>
    <property type="molecule type" value="Genomic_DNA"/>
</dbReference>
<accession>A0A060T2M0</accession>
<dbReference type="InterPro" id="IPR011032">
    <property type="entry name" value="GroES-like_sf"/>
</dbReference>
<keyword evidence="4 7" id="KW-0862">Zinc</keyword>
<dbReference type="InterPro" id="IPR002328">
    <property type="entry name" value="ADH_Zn_CS"/>
</dbReference>
<dbReference type="InterPro" id="IPR036291">
    <property type="entry name" value="NAD(P)-bd_dom_sf"/>
</dbReference>
<dbReference type="Pfam" id="PF00107">
    <property type="entry name" value="ADH_zinc_N"/>
    <property type="match status" value="1"/>
</dbReference>
<dbReference type="PANTHER" id="PTHR43161:SF9">
    <property type="entry name" value="SORBITOL DEHYDROGENASE"/>
    <property type="match status" value="1"/>
</dbReference>
<dbReference type="GO" id="GO:0006062">
    <property type="term" value="P:sorbitol catabolic process"/>
    <property type="evidence" value="ECO:0007669"/>
    <property type="project" value="TreeGrafter"/>
</dbReference>
<keyword evidence="6" id="KW-0520">NAD</keyword>
<dbReference type="Gene3D" id="3.40.50.720">
    <property type="entry name" value="NAD(P)-binding Rossmann-like Domain"/>
    <property type="match status" value="1"/>
</dbReference>
<evidence type="ECO:0000256" key="3">
    <source>
        <dbReference type="ARBA" id="ARBA00022723"/>
    </source>
</evidence>
<organism evidence="9">
    <name type="scientific">Blastobotrys adeninivorans</name>
    <name type="common">Yeast</name>
    <name type="synonym">Arxula adeninivorans</name>
    <dbReference type="NCBI Taxonomy" id="409370"/>
    <lineage>
        <taxon>Eukaryota</taxon>
        <taxon>Fungi</taxon>
        <taxon>Dikarya</taxon>
        <taxon>Ascomycota</taxon>
        <taxon>Saccharomycotina</taxon>
        <taxon>Dipodascomycetes</taxon>
        <taxon>Dipodascales</taxon>
        <taxon>Trichomonascaceae</taxon>
        <taxon>Blastobotrys</taxon>
    </lineage>
</organism>